<organism evidence="5 6">
    <name type="scientific">Streptomyces parvus</name>
    <dbReference type="NCBI Taxonomy" id="66428"/>
    <lineage>
        <taxon>Bacteria</taxon>
        <taxon>Bacillati</taxon>
        <taxon>Actinomycetota</taxon>
        <taxon>Actinomycetes</taxon>
        <taxon>Kitasatosporales</taxon>
        <taxon>Streptomycetaceae</taxon>
        <taxon>Streptomyces</taxon>
    </lineage>
</organism>
<dbReference type="EMBL" id="JAAGMP010001919">
    <property type="protein sequence ID" value="NEC24913.1"/>
    <property type="molecule type" value="Genomic_DNA"/>
</dbReference>
<accession>A0A7K3SC84</accession>
<feature type="domain" description="HTH araC/xylS-type" evidence="4">
    <location>
        <begin position="1"/>
        <end position="76"/>
    </location>
</feature>
<dbReference type="Proteomes" id="UP000469670">
    <property type="component" value="Unassembled WGS sequence"/>
</dbReference>
<evidence type="ECO:0000256" key="3">
    <source>
        <dbReference type="ARBA" id="ARBA00023163"/>
    </source>
</evidence>
<dbReference type="Pfam" id="PF12833">
    <property type="entry name" value="HTH_18"/>
    <property type="match status" value="1"/>
</dbReference>
<keyword evidence="1" id="KW-0805">Transcription regulation</keyword>
<evidence type="ECO:0000313" key="5">
    <source>
        <dbReference type="EMBL" id="NEC24913.1"/>
    </source>
</evidence>
<evidence type="ECO:0000259" key="4">
    <source>
        <dbReference type="PROSITE" id="PS01124"/>
    </source>
</evidence>
<keyword evidence="2" id="KW-0238">DNA-binding</keyword>
<sequence>AGASRAAFARRFTELVGQPPMAYLAGWRIGLAAELLRDTDLTVEAVARRVGYSGAFALSAAFKRVRGSRPSEHRRPPRAPADP</sequence>
<keyword evidence="3" id="KW-0804">Transcription</keyword>
<dbReference type="SMART" id="SM00342">
    <property type="entry name" value="HTH_ARAC"/>
    <property type="match status" value="1"/>
</dbReference>
<dbReference type="PROSITE" id="PS01124">
    <property type="entry name" value="HTH_ARAC_FAMILY_2"/>
    <property type="match status" value="1"/>
</dbReference>
<name>A0A7K3SC84_9ACTN</name>
<dbReference type="PANTHER" id="PTHR46796:SF13">
    <property type="entry name" value="HTH-TYPE TRANSCRIPTIONAL ACTIVATOR RHAS"/>
    <property type="match status" value="1"/>
</dbReference>
<dbReference type="PANTHER" id="PTHR46796">
    <property type="entry name" value="HTH-TYPE TRANSCRIPTIONAL ACTIVATOR RHAS-RELATED"/>
    <property type="match status" value="1"/>
</dbReference>
<comment type="caution">
    <text evidence="5">The sequence shown here is derived from an EMBL/GenBank/DDBJ whole genome shotgun (WGS) entry which is preliminary data.</text>
</comment>
<dbReference type="Gene3D" id="1.10.10.60">
    <property type="entry name" value="Homeodomain-like"/>
    <property type="match status" value="2"/>
</dbReference>
<reference evidence="5 6" key="1">
    <citation type="submission" date="2020-01" db="EMBL/GenBank/DDBJ databases">
        <title>Insect and environment-associated Actinomycetes.</title>
        <authorList>
            <person name="Currrie C."/>
            <person name="Chevrette M."/>
            <person name="Carlson C."/>
            <person name="Stubbendieck R."/>
            <person name="Wendt-Pienkowski E."/>
        </authorList>
    </citation>
    <scope>NUCLEOTIDE SEQUENCE [LARGE SCALE GENOMIC DNA]</scope>
    <source>
        <strain evidence="5 6">SID7590</strain>
    </source>
</reference>
<evidence type="ECO:0000256" key="2">
    <source>
        <dbReference type="ARBA" id="ARBA00023125"/>
    </source>
</evidence>
<dbReference type="InterPro" id="IPR050204">
    <property type="entry name" value="AraC_XylS_family_regulators"/>
</dbReference>
<feature type="non-terminal residue" evidence="5">
    <location>
        <position position="1"/>
    </location>
</feature>
<dbReference type="RefSeq" id="WP_164209927.1">
    <property type="nucleotide sequence ID" value="NZ_JAAGMP010001919.1"/>
</dbReference>
<evidence type="ECO:0000256" key="1">
    <source>
        <dbReference type="ARBA" id="ARBA00023015"/>
    </source>
</evidence>
<dbReference type="SUPFAM" id="SSF46689">
    <property type="entry name" value="Homeodomain-like"/>
    <property type="match status" value="1"/>
</dbReference>
<dbReference type="GO" id="GO:0003700">
    <property type="term" value="F:DNA-binding transcription factor activity"/>
    <property type="evidence" value="ECO:0007669"/>
    <property type="project" value="InterPro"/>
</dbReference>
<dbReference type="GO" id="GO:0043565">
    <property type="term" value="F:sequence-specific DNA binding"/>
    <property type="evidence" value="ECO:0007669"/>
    <property type="project" value="InterPro"/>
</dbReference>
<dbReference type="AlphaFoldDB" id="A0A7K3SC84"/>
<dbReference type="InterPro" id="IPR018060">
    <property type="entry name" value="HTH_AraC"/>
</dbReference>
<dbReference type="InterPro" id="IPR009057">
    <property type="entry name" value="Homeodomain-like_sf"/>
</dbReference>
<gene>
    <name evidence="5" type="ORF">G3I50_42725</name>
</gene>
<proteinExistence type="predicted"/>
<evidence type="ECO:0000313" key="6">
    <source>
        <dbReference type="Proteomes" id="UP000469670"/>
    </source>
</evidence>
<protein>
    <submittedName>
        <fullName evidence="5">Helix-turn-helix transcriptional regulator</fullName>
    </submittedName>
</protein>